<dbReference type="EMBL" id="KZ662742">
    <property type="protein sequence ID" value="PPS19707.1"/>
    <property type="molecule type" value="Genomic_DNA"/>
</dbReference>
<reference evidence="1 2" key="1">
    <citation type="submission" date="2015-01" db="EMBL/GenBank/DDBJ databases">
        <title>Genome of allotetraploid Gossypium barbadense reveals genomic plasticity and fiber elongation in cotton evolution.</title>
        <authorList>
            <person name="Chen X."/>
            <person name="Liu X."/>
            <person name="Zhao B."/>
            <person name="Zheng H."/>
            <person name="Hu Y."/>
            <person name="Lu G."/>
            <person name="Yang C."/>
            <person name="Chen J."/>
            <person name="Shan C."/>
            <person name="Zhang L."/>
            <person name="Zhou Y."/>
            <person name="Wang L."/>
            <person name="Guo W."/>
            <person name="Bai Y."/>
            <person name="Ruan J."/>
            <person name="Shangguan X."/>
            <person name="Mao Y."/>
            <person name="Jiang J."/>
            <person name="Zhu Y."/>
            <person name="Lei J."/>
            <person name="Kang H."/>
            <person name="Chen S."/>
            <person name="He X."/>
            <person name="Wang R."/>
            <person name="Wang Y."/>
            <person name="Chen J."/>
            <person name="Wang L."/>
            <person name="Yu S."/>
            <person name="Wang B."/>
            <person name="Wei J."/>
            <person name="Song S."/>
            <person name="Lu X."/>
            <person name="Gao Z."/>
            <person name="Gu W."/>
            <person name="Deng X."/>
            <person name="Ma D."/>
            <person name="Wang S."/>
            <person name="Liang W."/>
            <person name="Fang L."/>
            <person name="Cai C."/>
            <person name="Zhu X."/>
            <person name="Zhou B."/>
            <person name="Zhang Y."/>
            <person name="Chen Z."/>
            <person name="Xu S."/>
            <person name="Zhu R."/>
            <person name="Wang S."/>
            <person name="Zhang T."/>
            <person name="Zhao G."/>
        </authorList>
    </citation>
    <scope>NUCLEOTIDE SEQUENCE [LARGE SCALE GENOMIC DNA]</scope>
    <source>
        <strain evidence="2">cv. Xinhai21</strain>
        <tissue evidence="1">Leaf</tissue>
    </source>
</reference>
<dbReference type="Proteomes" id="UP000239757">
    <property type="component" value="Unassembled WGS sequence"/>
</dbReference>
<evidence type="ECO:0000313" key="1">
    <source>
        <dbReference type="EMBL" id="PPS19707.1"/>
    </source>
</evidence>
<name>A0A2P5YVS4_GOSBA</name>
<dbReference type="AlphaFoldDB" id="A0A2P5YVS4"/>
<protein>
    <submittedName>
        <fullName evidence="1">Uncharacterized protein</fullName>
    </submittedName>
</protein>
<organism evidence="1 2">
    <name type="scientific">Gossypium barbadense</name>
    <name type="common">Sea Island cotton</name>
    <name type="synonym">Hibiscus barbadensis</name>
    <dbReference type="NCBI Taxonomy" id="3634"/>
    <lineage>
        <taxon>Eukaryota</taxon>
        <taxon>Viridiplantae</taxon>
        <taxon>Streptophyta</taxon>
        <taxon>Embryophyta</taxon>
        <taxon>Tracheophyta</taxon>
        <taxon>Spermatophyta</taxon>
        <taxon>Magnoliopsida</taxon>
        <taxon>eudicotyledons</taxon>
        <taxon>Gunneridae</taxon>
        <taxon>Pentapetalae</taxon>
        <taxon>rosids</taxon>
        <taxon>malvids</taxon>
        <taxon>Malvales</taxon>
        <taxon>Malvaceae</taxon>
        <taxon>Malvoideae</taxon>
        <taxon>Gossypium</taxon>
    </lineage>
</organism>
<accession>A0A2P5YVS4</accession>
<evidence type="ECO:0000313" key="2">
    <source>
        <dbReference type="Proteomes" id="UP000239757"/>
    </source>
</evidence>
<sequence length="184" mass="20800">MASVGKSLYHGYQGKEKRILLDGCWGHSVHENTSKDGSSGPIEKEEENYAGSKLFGLRLLSITLRTQVEVFGWDISLRVTSRRRLTTVCMWLREENLRRNPSRGDLDEMEEMVRGNMANLSNVGHQVYKENVVSGLSYEGQMELGFDMEDNPLGLRIEPKRGGKLALTKPAWIGPKKGWQIGFN</sequence>
<proteinExistence type="predicted"/>
<gene>
    <name evidence="1" type="ORF">GOBAR_AA00884</name>
</gene>